<evidence type="ECO:0000313" key="2">
    <source>
        <dbReference type="Proteomes" id="UP000603545"/>
    </source>
</evidence>
<gene>
    <name evidence="1" type="ORF">H8E80_04890</name>
</gene>
<name>A0A8J6N606_9BACT</name>
<protein>
    <submittedName>
        <fullName evidence="1">Transposase</fullName>
    </submittedName>
</protein>
<dbReference type="EMBL" id="JACNLL010000048">
    <property type="protein sequence ID" value="MBC8199368.1"/>
    <property type="molecule type" value="Genomic_DNA"/>
</dbReference>
<evidence type="ECO:0000313" key="1">
    <source>
        <dbReference type="EMBL" id="MBC8199368.1"/>
    </source>
</evidence>
<dbReference type="Proteomes" id="UP000603545">
    <property type="component" value="Unassembled WGS sequence"/>
</dbReference>
<reference evidence="1 2" key="1">
    <citation type="submission" date="2020-08" db="EMBL/GenBank/DDBJ databases">
        <title>Bridging the membrane lipid divide: bacteria of the FCB group superphylum have the potential to synthesize archaeal ether lipids.</title>
        <authorList>
            <person name="Villanueva L."/>
            <person name="Von Meijenfeldt F.A.B."/>
            <person name="Westbye A.B."/>
            <person name="Yadav S."/>
            <person name="Hopmans E.C."/>
            <person name="Dutilh B.E."/>
            <person name="Sinninghe Damste J.S."/>
        </authorList>
    </citation>
    <scope>NUCLEOTIDE SEQUENCE [LARGE SCALE GENOMIC DNA]</scope>
    <source>
        <strain evidence="1">NIOZ-UU82</strain>
    </source>
</reference>
<comment type="caution">
    <text evidence="1">The sequence shown here is derived from an EMBL/GenBank/DDBJ whole genome shotgun (WGS) entry which is preliminary data.</text>
</comment>
<sequence>MRKHQAGGTQSRTFYTPYVKNLTTEQIANIYTLRWDIEKFFAW</sequence>
<dbReference type="AlphaFoldDB" id="A0A8J6N606"/>
<organism evidence="1 2">
    <name type="scientific">Candidatus Desulfaltia bathyphila</name>
    <dbReference type="NCBI Taxonomy" id="2841697"/>
    <lineage>
        <taxon>Bacteria</taxon>
        <taxon>Pseudomonadati</taxon>
        <taxon>Thermodesulfobacteriota</taxon>
        <taxon>Desulfobacteria</taxon>
        <taxon>Desulfobacterales</taxon>
        <taxon>Desulfobacterales incertae sedis</taxon>
        <taxon>Candidatus Desulfaltia</taxon>
    </lineage>
</organism>
<accession>A0A8J6N606</accession>
<proteinExistence type="predicted"/>